<comment type="similarity">
    <text evidence="1">Belongs to the Lgt family.</text>
</comment>
<dbReference type="InterPro" id="IPR001640">
    <property type="entry name" value="Lgt"/>
</dbReference>
<dbReference type="RefSeq" id="WP_279296747.1">
    <property type="nucleotide sequence ID" value="NZ_JAOTIF010000005.1"/>
</dbReference>
<feature type="transmembrane region" description="Helical" evidence="7">
    <location>
        <begin position="341"/>
        <end position="358"/>
    </location>
</feature>
<dbReference type="AlphaFoldDB" id="A0A9X3B878"/>
<keyword evidence="3 8" id="KW-0808">Transferase</keyword>
<dbReference type="GO" id="GO:0005886">
    <property type="term" value="C:plasma membrane"/>
    <property type="evidence" value="ECO:0007669"/>
    <property type="project" value="InterPro"/>
</dbReference>
<name>A0A9X3B878_9BACT</name>
<feature type="transmembrane region" description="Helical" evidence="7">
    <location>
        <begin position="155"/>
        <end position="173"/>
    </location>
</feature>
<proteinExistence type="inferred from homology"/>
<dbReference type="Proteomes" id="UP001155483">
    <property type="component" value="Unassembled WGS sequence"/>
</dbReference>
<dbReference type="Pfam" id="PF01790">
    <property type="entry name" value="LGT"/>
    <property type="match status" value="1"/>
</dbReference>
<dbReference type="PANTHER" id="PTHR30589:SF0">
    <property type="entry name" value="PHOSPHATIDYLGLYCEROL--PROLIPOPROTEIN DIACYLGLYCERYL TRANSFERASE"/>
    <property type="match status" value="1"/>
</dbReference>
<keyword evidence="9" id="KW-1185">Reference proteome</keyword>
<feature type="transmembrane region" description="Helical" evidence="7">
    <location>
        <begin position="20"/>
        <end position="42"/>
    </location>
</feature>
<evidence type="ECO:0000256" key="7">
    <source>
        <dbReference type="SAM" id="Phobius"/>
    </source>
</evidence>
<comment type="caution">
    <text evidence="8">The sequence shown here is derived from an EMBL/GenBank/DDBJ whole genome shotgun (WGS) entry which is preliminary data.</text>
</comment>
<feature type="transmembrane region" description="Helical" evidence="7">
    <location>
        <begin position="131"/>
        <end position="148"/>
    </location>
</feature>
<reference evidence="8" key="1">
    <citation type="submission" date="2022-09" db="EMBL/GenBank/DDBJ databases">
        <authorList>
            <person name="Yuan C."/>
            <person name="Ke Z."/>
        </authorList>
    </citation>
    <scope>NUCLEOTIDE SEQUENCE</scope>
    <source>
        <strain evidence="8">LB-8</strain>
    </source>
</reference>
<organism evidence="8 9">
    <name type="scientific">Paraflavisolibacter caeni</name>
    <dbReference type="NCBI Taxonomy" id="2982496"/>
    <lineage>
        <taxon>Bacteria</taxon>
        <taxon>Pseudomonadati</taxon>
        <taxon>Bacteroidota</taxon>
        <taxon>Chitinophagia</taxon>
        <taxon>Chitinophagales</taxon>
        <taxon>Chitinophagaceae</taxon>
        <taxon>Paraflavisolibacter</taxon>
    </lineage>
</organism>
<evidence type="ECO:0000313" key="9">
    <source>
        <dbReference type="Proteomes" id="UP001155483"/>
    </source>
</evidence>
<keyword evidence="2" id="KW-1003">Cell membrane</keyword>
<reference evidence="8" key="2">
    <citation type="submission" date="2023-04" db="EMBL/GenBank/DDBJ databases">
        <title>Paracnuella aquatica gen. nov., sp. nov., a member of the family Chitinophagaceae isolated from a hot spring.</title>
        <authorList>
            <person name="Wang C."/>
        </authorList>
    </citation>
    <scope>NUCLEOTIDE SEQUENCE</scope>
    <source>
        <strain evidence="8">LB-8</strain>
    </source>
</reference>
<evidence type="ECO:0000256" key="5">
    <source>
        <dbReference type="ARBA" id="ARBA00022989"/>
    </source>
</evidence>
<keyword evidence="5 7" id="KW-1133">Transmembrane helix</keyword>
<sequence>MFPDFQYLMEGVLKTHMPEWLGLIKTFGFFVALAFLAASWLLTVELKRKERLGLLQPELVPLPKAKRFMNAREELRIENNSAIVYPHQRVGDIIIYALLGGIVGAKIFNAFETWEDFKRDPVGNLFSGSGLTFYGGLIVAAALIFYYCKKHKIPIIHFCDAIAPALMLAYGIGRLGCHFSGDGDWGIFNSAYITSSNGRLIEASEAQYLQMLQHASSGFMDTYGALSNVPHASVHAPSWLPDWLFAINYPHNVNKEGIHISGCLGKYCNVLPVGVFPTSLYEAAICFLLFLLLWSVKEKFRCPLHLFGLYLILNGLERFLIEKIRVNYKYDWGLLHPTQAEIISTFLVLSGLSILLFYRDKNTSLLKKV</sequence>
<keyword evidence="4 7" id="KW-0812">Transmembrane</keyword>
<gene>
    <name evidence="8" type="ORF">OCK74_09280</name>
</gene>
<feature type="transmembrane region" description="Helical" evidence="7">
    <location>
        <begin position="93"/>
        <end position="111"/>
    </location>
</feature>
<keyword evidence="8" id="KW-0328">Glycosyltransferase</keyword>
<evidence type="ECO:0000313" key="8">
    <source>
        <dbReference type="EMBL" id="MCU7549306.1"/>
    </source>
</evidence>
<evidence type="ECO:0000256" key="6">
    <source>
        <dbReference type="ARBA" id="ARBA00023136"/>
    </source>
</evidence>
<protein>
    <submittedName>
        <fullName evidence="8">Prolipoprotein diacylglyceryl transferase</fullName>
        <ecNumber evidence="8">2.4.99.-</ecNumber>
    </submittedName>
</protein>
<evidence type="ECO:0000256" key="4">
    <source>
        <dbReference type="ARBA" id="ARBA00022692"/>
    </source>
</evidence>
<evidence type="ECO:0000256" key="2">
    <source>
        <dbReference type="ARBA" id="ARBA00022475"/>
    </source>
</evidence>
<accession>A0A9X3B878</accession>
<evidence type="ECO:0000256" key="3">
    <source>
        <dbReference type="ARBA" id="ARBA00022679"/>
    </source>
</evidence>
<dbReference type="EC" id="2.4.99.-" evidence="8"/>
<evidence type="ECO:0000256" key="1">
    <source>
        <dbReference type="ARBA" id="ARBA00007150"/>
    </source>
</evidence>
<dbReference type="EMBL" id="JAOTIF010000005">
    <property type="protein sequence ID" value="MCU7549306.1"/>
    <property type="molecule type" value="Genomic_DNA"/>
</dbReference>
<dbReference type="GO" id="GO:0042158">
    <property type="term" value="P:lipoprotein biosynthetic process"/>
    <property type="evidence" value="ECO:0007669"/>
    <property type="project" value="InterPro"/>
</dbReference>
<feature type="transmembrane region" description="Helical" evidence="7">
    <location>
        <begin position="303"/>
        <end position="321"/>
    </location>
</feature>
<dbReference type="GO" id="GO:0008961">
    <property type="term" value="F:phosphatidylglycerol-prolipoprotein diacylglyceryl transferase activity"/>
    <property type="evidence" value="ECO:0007669"/>
    <property type="project" value="InterPro"/>
</dbReference>
<keyword evidence="6 7" id="KW-0472">Membrane</keyword>
<feature type="transmembrane region" description="Helical" evidence="7">
    <location>
        <begin position="279"/>
        <end position="296"/>
    </location>
</feature>
<dbReference type="PANTHER" id="PTHR30589">
    <property type="entry name" value="PROLIPOPROTEIN DIACYLGLYCERYL TRANSFERASE"/>
    <property type="match status" value="1"/>
</dbReference>